<dbReference type="InterPro" id="IPR011701">
    <property type="entry name" value="MFS"/>
</dbReference>
<dbReference type="CDD" id="cd17369">
    <property type="entry name" value="MFS_ShiA_like"/>
    <property type="match status" value="1"/>
</dbReference>
<feature type="transmembrane region" description="Helical" evidence="7">
    <location>
        <begin position="193"/>
        <end position="212"/>
    </location>
</feature>
<dbReference type="PANTHER" id="PTHR43045">
    <property type="entry name" value="SHIKIMATE TRANSPORTER"/>
    <property type="match status" value="1"/>
</dbReference>
<feature type="transmembrane region" description="Helical" evidence="7">
    <location>
        <begin position="160"/>
        <end position="181"/>
    </location>
</feature>
<evidence type="ECO:0000259" key="8">
    <source>
        <dbReference type="PROSITE" id="PS50850"/>
    </source>
</evidence>
<keyword evidence="6 7" id="KW-0472">Membrane</keyword>
<evidence type="ECO:0000313" key="9">
    <source>
        <dbReference type="EMBL" id="MBB3089983.1"/>
    </source>
</evidence>
<evidence type="ECO:0000313" key="10">
    <source>
        <dbReference type="Proteomes" id="UP000577707"/>
    </source>
</evidence>
<organism evidence="9 10">
    <name type="scientific">Nocardioides albus</name>
    <dbReference type="NCBI Taxonomy" id="1841"/>
    <lineage>
        <taxon>Bacteria</taxon>
        <taxon>Bacillati</taxon>
        <taxon>Actinomycetota</taxon>
        <taxon>Actinomycetes</taxon>
        <taxon>Propionibacteriales</taxon>
        <taxon>Nocardioidaceae</taxon>
        <taxon>Nocardioides</taxon>
    </lineage>
</organism>
<feature type="transmembrane region" description="Helical" evidence="7">
    <location>
        <begin position="404"/>
        <end position="424"/>
    </location>
</feature>
<comment type="caution">
    <text evidence="9">The sequence shown here is derived from an EMBL/GenBank/DDBJ whole genome shotgun (WGS) entry which is preliminary data.</text>
</comment>
<dbReference type="Gene3D" id="1.20.1250.20">
    <property type="entry name" value="MFS general substrate transporter like domains"/>
    <property type="match status" value="2"/>
</dbReference>
<evidence type="ECO:0000256" key="3">
    <source>
        <dbReference type="ARBA" id="ARBA00022475"/>
    </source>
</evidence>
<dbReference type="SUPFAM" id="SSF103473">
    <property type="entry name" value="MFS general substrate transporter"/>
    <property type="match status" value="1"/>
</dbReference>
<keyword evidence="3" id="KW-1003">Cell membrane</keyword>
<evidence type="ECO:0000256" key="4">
    <source>
        <dbReference type="ARBA" id="ARBA00022692"/>
    </source>
</evidence>
<accession>A0A7W5A599</accession>
<evidence type="ECO:0000256" key="6">
    <source>
        <dbReference type="ARBA" id="ARBA00023136"/>
    </source>
</evidence>
<keyword evidence="2" id="KW-0813">Transport</keyword>
<protein>
    <submittedName>
        <fullName evidence="9">MFS family permease</fullName>
    </submittedName>
</protein>
<dbReference type="Proteomes" id="UP000577707">
    <property type="component" value="Unassembled WGS sequence"/>
</dbReference>
<dbReference type="Pfam" id="PF07690">
    <property type="entry name" value="MFS_1"/>
    <property type="match status" value="1"/>
</dbReference>
<evidence type="ECO:0000256" key="5">
    <source>
        <dbReference type="ARBA" id="ARBA00022989"/>
    </source>
</evidence>
<feature type="transmembrane region" description="Helical" evidence="7">
    <location>
        <begin position="313"/>
        <end position="332"/>
    </location>
</feature>
<keyword evidence="5 7" id="KW-1133">Transmembrane helix</keyword>
<feature type="transmembrane region" description="Helical" evidence="7">
    <location>
        <begin position="36"/>
        <end position="54"/>
    </location>
</feature>
<feature type="transmembrane region" description="Helical" evidence="7">
    <location>
        <begin position="60"/>
        <end position="82"/>
    </location>
</feature>
<proteinExistence type="predicted"/>
<keyword evidence="4 7" id="KW-0812">Transmembrane</keyword>
<evidence type="ECO:0000256" key="1">
    <source>
        <dbReference type="ARBA" id="ARBA00004651"/>
    </source>
</evidence>
<dbReference type="InterPro" id="IPR036259">
    <property type="entry name" value="MFS_trans_sf"/>
</dbReference>
<dbReference type="RefSeq" id="WP_183546236.1">
    <property type="nucleotide sequence ID" value="NZ_BMQT01000009.1"/>
</dbReference>
<feature type="transmembrane region" description="Helical" evidence="7">
    <location>
        <begin position="124"/>
        <end position="148"/>
    </location>
</feature>
<feature type="transmembrane region" description="Helical" evidence="7">
    <location>
        <begin position="338"/>
        <end position="362"/>
    </location>
</feature>
<evidence type="ECO:0000256" key="7">
    <source>
        <dbReference type="SAM" id="Phobius"/>
    </source>
</evidence>
<evidence type="ECO:0000256" key="2">
    <source>
        <dbReference type="ARBA" id="ARBA00022448"/>
    </source>
</evidence>
<reference evidence="9 10" key="1">
    <citation type="submission" date="2020-08" db="EMBL/GenBank/DDBJ databases">
        <title>Genomic Encyclopedia of Type Strains, Phase III (KMG-III): the genomes of soil and plant-associated and newly described type strains.</title>
        <authorList>
            <person name="Whitman W."/>
        </authorList>
    </citation>
    <scope>NUCLEOTIDE SEQUENCE [LARGE SCALE GENOMIC DNA]</scope>
    <source>
        <strain evidence="9 10">CECT 3302</strain>
    </source>
</reference>
<dbReference type="AlphaFoldDB" id="A0A7W5A599"/>
<dbReference type="PROSITE" id="PS50850">
    <property type="entry name" value="MFS"/>
    <property type="match status" value="1"/>
</dbReference>
<dbReference type="GO" id="GO:0005886">
    <property type="term" value="C:plasma membrane"/>
    <property type="evidence" value="ECO:0007669"/>
    <property type="project" value="UniProtKB-SubCell"/>
</dbReference>
<feature type="transmembrane region" description="Helical" evidence="7">
    <location>
        <begin position="247"/>
        <end position="269"/>
    </location>
</feature>
<dbReference type="InterPro" id="IPR020846">
    <property type="entry name" value="MFS_dom"/>
</dbReference>
<dbReference type="PANTHER" id="PTHR43045:SF1">
    <property type="entry name" value="SHIKIMATE TRANSPORTER"/>
    <property type="match status" value="1"/>
</dbReference>
<feature type="transmembrane region" description="Helical" evidence="7">
    <location>
        <begin position="94"/>
        <end position="118"/>
    </location>
</feature>
<name>A0A7W5A599_9ACTN</name>
<keyword evidence="10" id="KW-1185">Reference proteome</keyword>
<dbReference type="EMBL" id="JACHXG010000005">
    <property type="protein sequence ID" value="MBB3089983.1"/>
    <property type="molecule type" value="Genomic_DNA"/>
</dbReference>
<dbReference type="GO" id="GO:0022857">
    <property type="term" value="F:transmembrane transporter activity"/>
    <property type="evidence" value="ECO:0007669"/>
    <property type="project" value="InterPro"/>
</dbReference>
<feature type="transmembrane region" description="Helical" evidence="7">
    <location>
        <begin position="281"/>
        <end position="301"/>
    </location>
</feature>
<feature type="transmembrane region" description="Helical" evidence="7">
    <location>
        <begin position="374"/>
        <end position="398"/>
    </location>
</feature>
<feature type="domain" description="Major facilitator superfamily (MFS) profile" evidence="8">
    <location>
        <begin position="21"/>
        <end position="433"/>
    </location>
</feature>
<gene>
    <name evidence="9" type="ORF">FHS12_002932</name>
</gene>
<sequence length="439" mass="46111">MSTSTLGVSPAPPTEKDVRRIVAAAYVGTALEWYDYFLYGTAAAIVFAGLFFPTENAATAAMIALLSFGIGFVVRPLGAVLFSHIGDRYGRRAALIGTIVVMGVATGAIGLLPTYAAIGLAAPVLLTVMRVLQGLSAGGEWGGATLMALEYAPEEKRARYASMVQLGSPTGTVLSSAAFILASMLPEDDFLSWGWRVPFLAAFSLLALALYLRMKVEETPLFKQLVAAEQREKLPVVETFRTASGRLFVGAAMYFIGTAAFFIMTTFMISYITSSLGLPKSLALTSTIVGAFAQMAVLVYFGRLADRIGAAKVNILGSAVTVVAAFPVFWLVDTKVPALVLLGVTLGIACISIPYSAIGPALSSLFPAHLQYSGVALSANFSNVLAGFMPFIATWAFAAAGDKSWAPAGLLALVALISLAGSIASDRLQRPVRVEATTS</sequence>
<comment type="subcellular location">
    <subcellularLocation>
        <location evidence="1">Cell membrane</location>
        <topology evidence="1">Multi-pass membrane protein</topology>
    </subcellularLocation>
</comment>